<sequence>MASHDHSSMSGMSGMSGMGDSSSNACSMSMLGNWQTINTCVLTSSWHIRTEAQFAGTCIGVFLMVFLIETVRRWSREFDRWILERAMLQRRETRRRTQHLKAEMASRLGESEPSQDRLTLSQRLEHLDSIFFGIPASKTGCRQAALESMRFRPKMWQQLIRSLLYGVQFTGAYLVMLIAMTFNGYIIIAIVLGGIFGHFFSTWDTLGSSHLVDVDQMSHDYSAETGVSAGPTNVASSCCRPGANKDSASVSSTSDEDSHLKRHVVTLPDHGYGSGACCV</sequence>
<dbReference type="PANTHER" id="PTHR12483">
    <property type="entry name" value="SOLUTE CARRIER FAMILY 31 COPPER TRANSPORTERS"/>
    <property type="match status" value="1"/>
</dbReference>
<dbReference type="AlphaFoldDB" id="A0A4U7KTS1"/>
<evidence type="ECO:0000313" key="8">
    <source>
        <dbReference type="Proteomes" id="UP000306050"/>
    </source>
</evidence>
<organism evidence="7 8">
    <name type="scientific">Sporisorium graminicola</name>
    <dbReference type="NCBI Taxonomy" id="280036"/>
    <lineage>
        <taxon>Eukaryota</taxon>
        <taxon>Fungi</taxon>
        <taxon>Dikarya</taxon>
        <taxon>Basidiomycota</taxon>
        <taxon>Ustilaginomycotina</taxon>
        <taxon>Ustilaginomycetes</taxon>
        <taxon>Ustilaginales</taxon>
        <taxon>Ustilaginaceae</taxon>
        <taxon>Sporisorium</taxon>
    </lineage>
</organism>
<evidence type="ECO:0000256" key="6">
    <source>
        <dbReference type="RuleBase" id="RU367022"/>
    </source>
</evidence>
<evidence type="ECO:0000256" key="5">
    <source>
        <dbReference type="ARBA" id="ARBA00023136"/>
    </source>
</evidence>
<evidence type="ECO:0000256" key="4">
    <source>
        <dbReference type="ARBA" id="ARBA00022989"/>
    </source>
</evidence>
<reference evidence="7 8" key="1">
    <citation type="submission" date="2019-05" db="EMBL/GenBank/DDBJ databases">
        <title>Sporisorium graminicola CBS 10092 draft sequencing and annotation.</title>
        <authorList>
            <person name="Solano-Gonzalez S."/>
            <person name="Caddick M.X."/>
            <person name="Darby A."/>
        </authorList>
    </citation>
    <scope>NUCLEOTIDE SEQUENCE [LARGE SCALE GENOMIC DNA]</scope>
    <source>
        <strain evidence="7 8">CBS 10092</strain>
    </source>
</reference>
<keyword evidence="4 6" id="KW-1133">Transmembrane helix</keyword>
<dbReference type="KEGG" id="sgra:EX895_003111"/>
<evidence type="ECO:0000256" key="2">
    <source>
        <dbReference type="ARBA" id="ARBA00006921"/>
    </source>
</evidence>
<evidence type="ECO:0000313" key="7">
    <source>
        <dbReference type="EMBL" id="TKY88015.1"/>
    </source>
</evidence>
<dbReference type="EMBL" id="SRRM01000011">
    <property type="protein sequence ID" value="TKY88015.1"/>
    <property type="molecule type" value="Genomic_DNA"/>
</dbReference>
<proteinExistence type="inferred from homology"/>
<dbReference type="RefSeq" id="XP_029740000.1">
    <property type="nucleotide sequence ID" value="XM_029883709.1"/>
</dbReference>
<dbReference type="GeneID" id="40726006"/>
<feature type="transmembrane region" description="Helical" evidence="6">
    <location>
        <begin position="185"/>
        <end position="203"/>
    </location>
</feature>
<keyword evidence="6" id="KW-0813">Transport</keyword>
<protein>
    <recommendedName>
        <fullName evidence="6">Copper transport protein</fullName>
    </recommendedName>
</protein>
<comment type="subcellular location">
    <subcellularLocation>
        <location evidence="1 6">Membrane</location>
        <topology evidence="1 6">Multi-pass membrane protein</topology>
    </subcellularLocation>
</comment>
<keyword evidence="3 6" id="KW-0812">Transmembrane</keyword>
<gene>
    <name evidence="7" type="ORF">EX895_003111</name>
</gene>
<comment type="similarity">
    <text evidence="2 6">Belongs to the copper transporter (Ctr) (TC 1.A.56) family. SLC31A subfamily.</text>
</comment>
<comment type="caution">
    <text evidence="7">The sequence shown here is derived from an EMBL/GenBank/DDBJ whole genome shotgun (WGS) entry which is preliminary data.</text>
</comment>
<evidence type="ECO:0000256" key="3">
    <source>
        <dbReference type="ARBA" id="ARBA00022692"/>
    </source>
</evidence>
<keyword evidence="6" id="KW-0186">Copper</keyword>
<dbReference type="GO" id="GO:0016020">
    <property type="term" value="C:membrane"/>
    <property type="evidence" value="ECO:0007669"/>
    <property type="project" value="UniProtKB-SubCell"/>
</dbReference>
<dbReference type="PANTHER" id="PTHR12483:SF73">
    <property type="entry name" value="COPPER TRANSPORT PROTEIN CTR3"/>
    <property type="match status" value="1"/>
</dbReference>
<dbReference type="OrthoDB" id="161814at2759"/>
<dbReference type="Proteomes" id="UP000306050">
    <property type="component" value="Chromosome SGRAM_19"/>
</dbReference>
<keyword evidence="6" id="KW-0406">Ion transport</keyword>
<evidence type="ECO:0000256" key="1">
    <source>
        <dbReference type="ARBA" id="ARBA00004141"/>
    </source>
</evidence>
<keyword evidence="8" id="KW-1185">Reference proteome</keyword>
<accession>A0A4U7KTS1</accession>
<dbReference type="Pfam" id="PF04145">
    <property type="entry name" value="Ctr"/>
    <property type="match status" value="1"/>
</dbReference>
<keyword evidence="5 6" id="KW-0472">Membrane</keyword>
<dbReference type="InterPro" id="IPR007274">
    <property type="entry name" value="Cop_transporter"/>
</dbReference>
<name>A0A4U7KTS1_9BASI</name>
<feature type="transmembrane region" description="Helical" evidence="6">
    <location>
        <begin position="52"/>
        <end position="71"/>
    </location>
</feature>
<keyword evidence="6" id="KW-0187">Copper transport</keyword>
<dbReference type="GO" id="GO:0005375">
    <property type="term" value="F:copper ion transmembrane transporter activity"/>
    <property type="evidence" value="ECO:0007669"/>
    <property type="project" value="UniProtKB-UniRule"/>
</dbReference>
<feature type="transmembrane region" description="Helical" evidence="6">
    <location>
        <begin position="159"/>
        <end position="179"/>
    </location>
</feature>